<name>A0A2P2JKU1_RHIMU</name>
<accession>A0A2P2JKU1</accession>
<reference evidence="1" key="1">
    <citation type="submission" date="2018-02" db="EMBL/GenBank/DDBJ databases">
        <title>Rhizophora mucronata_Transcriptome.</title>
        <authorList>
            <person name="Meera S.P."/>
            <person name="Sreeshan A."/>
            <person name="Augustine A."/>
        </authorList>
    </citation>
    <scope>NUCLEOTIDE SEQUENCE</scope>
    <source>
        <tissue evidence="1">Leaf</tissue>
    </source>
</reference>
<keyword evidence="1" id="KW-0808">Transferase</keyword>
<sequence>MACKGTNNTFCNGSAMFSDIFID</sequence>
<organism evidence="1">
    <name type="scientific">Rhizophora mucronata</name>
    <name type="common">Asiatic mangrove</name>
    <dbReference type="NCBI Taxonomy" id="61149"/>
    <lineage>
        <taxon>Eukaryota</taxon>
        <taxon>Viridiplantae</taxon>
        <taxon>Streptophyta</taxon>
        <taxon>Embryophyta</taxon>
        <taxon>Tracheophyta</taxon>
        <taxon>Spermatophyta</taxon>
        <taxon>Magnoliopsida</taxon>
        <taxon>eudicotyledons</taxon>
        <taxon>Gunneridae</taxon>
        <taxon>Pentapetalae</taxon>
        <taxon>rosids</taxon>
        <taxon>fabids</taxon>
        <taxon>Malpighiales</taxon>
        <taxon>Rhizophoraceae</taxon>
        <taxon>Rhizophora</taxon>
    </lineage>
</organism>
<protein>
    <submittedName>
        <fullName evidence="1">Mitogen-activated protein kinase kinase kinase ANP1</fullName>
    </submittedName>
</protein>
<keyword evidence="1" id="KW-0418">Kinase</keyword>
<dbReference type="EMBL" id="GGEC01013597">
    <property type="protein sequence ID" value="MBW94080.1"/>
    <property type="molecule type" value="Transcribed_RNA"/>
</dbReference>
<proteinExistence type="predicted"/>
<dbReference type="GO" id="GO:0016301">
    <property type="term" value="F:kinase activity"/>
    <property type="evidence" value="ECO:0007669"/>
    <property type="project" value="UniProtKB-KW"/>
</dbReference>
<dbReference type="AlphaFoldDB" id="A0A2P2JKU1"/>
<evidence type="ECO:0000313" key="1">
    <source>
        <dbReference type="EMBL" id="MBW94080.1"/>
    </source>
</evidence>